<name>A0A395MZM1_9HYPO</name>
<organism evidence="2 3">
    <name type="scientific">Fusarium flagelliforme</name>
    <dbReference type="NCBI Taxonomy" id="2675880"/>
    <lineage>
        <taxon>Eukaryota</taxon>
        <taxon>Fungi</taxon>
        <taxon>Dikarya</taxon>
        <taxon>Ascomycota</taxon>
        <taxon>Pezizomycotina</taxon>
        <taxon>Sordariomycetes</taxon>
        <taxon>Hypocreomycetidae</taxon>
        <taxon>Hypocreales</taxon>
        <taxon>Nectriaceae</taxon>
        <taxon>Fusarium</taxon>
        <taxon>Fusarium incarnatum-equiseti species complex</taxon>
    </lineage>
</organism>
<feature type="region of interest" description="Disordered" evidence="1">
    <location>
        <begin position="1"/>
        <end position="31"/>
    </location>
</feature>
<gene>
    <name evidence="2" type="ORF">FIE12Z_2349</name>
</gene>
<dbReference type="Proteomes" id="UP000265631">
    <property type="component" value="Unassembled WGS sequence"/>
</dbReference>
<evidence type="ECO:0000313" key="2">
    <source>
        <dbReference type="EMBL" id="RFN53354.1"/>
    </source>
</evidence>
<protein>
    <submittedName>
        <fullName evidence="2">Uncharacterized protein</fullName>
    </submittedName>
</protein>
<keyword evidence="3" id="KW-1185">Reference proteome</keyword>
<accession>A0A395MZM1</accession>
<evidence type="ECO:0000256" key="1">
    <source>
        <dbReference type="SAM" id="MobiDB-lite"/>
    </source>
</evidence>
<reference evidence="2 3" key="1">
    <citation type="journal article" date="2018" name="PLoS Pathog.">
        <title>Evolution of structural diversity of trichothecenes, a family of toxins produced by plant pathogenic and entomopathogenic fungi.</title>
        <authorList>
            <person name="Proctor R.H."/>
            <person name="McCormick S.P."/>
            <person name="Kim H.S."/>
            <person name="Cardoza R.E."/>
            <person name="Stanley A.M."/>
            <person name="Lindo L."/>
            <person name="Kelly A."/>
            <person name="Brown D.W."/>
            <person name="Lee T."/>
            <person name="Vaughan M.M."/>
            <person name="Alexander N.J."/>
            <person name="Busman M."/>
            <person name="Gutierrez S."/>
        </authorList>
    </citation>
    <scope>NUCLEOTIDE SEQUENCE [LARGE SCALE GENOMIC DNA]</scope>
    <source>
        <strain evidence="2 3">NRRL 13405</strain>
    </source>
</reference>
<dbReference type="EMBL" id="PXXK01000043">
    <property type="protein sequence ID" value="RFN53354.1"/>
    <property type="molecule type" value="Genomic_DNA"/>
</dbReference>
<sequence length="229" mass="26050">MEPPIVIDDDDEGCCGQPPARGGRADRQEARNHPIDQLLRLLWIKKPYTGRVMQSIKHPSIPFRHHGFFSEDDPLSAQQLKTGVTEQKRERRAGQPVYFGLSLNYETGVVDWAWRDVKNVGISPQYVTLDNGQTNITIRVQAMHQYDTNERNRIQTFNTSLITTCARRIIEKWAATGTDRDPIIHDMDRPFGLQPLELSGPTAIAESARLAQAGQLYTAGFQTQHRLFR</sequence>
<proteinExistence type="predicted"/>
<comment type="caution">
    <text evidence="2">The sequence shown here is derived from an EMBL/GenBank/DDBJ whole genome shotgun (WGS) entry which is preliminary data.</text>
</comment>
<evidence type="ECO:0000313" key="3">
    <source>
        <dbReference type="Proteomes" id="UP000265631"/>
    </source>
</evidence>
<dbReference type="AlphaFoldDB" id="A0A395MZM1"/>